<name>A0A2J7PPE4_9NEOP</name>
<feature type="compositionally biased region" description="Low complexity" evidence="1">
    <location>
        <begin position="12"/>
        <end position="24"/>
    </location>
</feature>
<evidence type="ECO:0000256" key="1">
    <source>
        <dbReference type="SAM" id="MobiDB-lite"/>
    </source>
</evidence>
<dbReference type="OrthoDB" id="8194810at2759"/>
<accession>A0A2J7PPE4</accession>
<dbReference type="Proteomes" id="UP000235965">
    <property type="component" value="Unassembled WGS sequence"/>
</dbReference>
<feature type="domain" description="PiggyBac transposable element-derived protein" evidence="2">
    <location>
        <begin position="85"/>
        <end position="428"/>
    </location>
</feature>
<proteinExistence type="predicted"/>
<comment type="caution">
    <text evidence="3">The sequence shown here is derived from an EMBL/GenBank/DDBJ whole genome shotgun (WGS) entry which is preliminary data.</text>
</comment>
<feature type="region of interest" description="Disordered" evidence="1">
    <location>
        <begin position="1"/>
        <end position="49"/>
    </location>
</feature>
<dbReference type="EMBL" id="NEVH01022705">
    <property type="protein sequence ID" value="PNF18224.1"/>
    <property type="molecule type" value="Genomic_DNA"/>
</dbReference>
<dbReference type="Pfam" id="PF13843">
    <property type="entry name" value="DDE_Tnp_1_7"/>
    <property type="match status" value="1"/>
</dbReference>
<organism evidence="3 4">
    <name type="scientific">Cryptotermes secundus</name>
    <dbReference type="NCBI Taxonomy" id="105785"/>
    <lineage>
        <taxon>Eukaryota</taxon>
        <taxon>Metazoa</taxon>
        <taxon>Ecdysozoa</taxon>
        <taxon>Arthropoda</taxon>
        <taxon>Hexapoda</taxon>
        <taxon>Insecta</taxon>
        <taxon>Pterygota</taxon>
        <taxon>Neoptera</taxon>
        <taxon>Polyneoptera</taxon>
        <taxon>Dictyoptera</taxon>
        <taxon>Blattodea</taxon>
        <taxon>Blattoidea</taxon>
        <taxon>Termitoidae</taxon>
        <taxon>Kalotermitidae</taxon>
        <taxon>Cryptotermitinae</taxon>
        <taxon>Cryptotermes</taxon>
    </lineage>
</organism>
<evidence type="ECO:0000313" key="4">
    <source>
        <dbReference type="Proteomes" id="UP000235965"/>
    </source>
</evidence>
<feature type="region of interest" description="Disordered" evidence="1">
    <location>
        <begin position="58"/>
        <end position="77"/>
    </location>
</feature>
<sequence length="499" mass="56897">MFSDELSDLPTASSSDSEAIISDSDSGHRAAQNLSSESESSVESASVGTATWDKVDKSPTLGKFNGDPGVKQMPSDPTDVSEVASLFFGDSFFDLLCQETNRYYLQHHEAYDRTNKVLKWVDVTSTEMKKILAIIILMGLTKRESLKDYWSSDPFLEIAIFGKLMSRKRFEQIWWCLHFNNNEVQPQPTGRLFKIQPLLDILVEKFQTVYKPEQQLSLDESVIPWRGRLRIRTYNPGKLTKYGLLVRVVTESTSGYIGNLEIYSAEGKKLQETIVSVLGPYLDQNYHVYQDNYYNSVATAEYLLSRKVRICGTIRVNRGLPPDLKEECKRLKRGDTAFRRKGDILLQSWRDTHIVNMVSTIHNSSMVDLQRRHGQVKKPLCISEYNMFMKGVDRADQFLAYYSLPRKTVKWTKKVALWLINCAIFNSFTVFKKVNRNSTLKYKAFLLKLAKAWATDIMVAAVPASDTDVVQPGPSVRTRQRPQVDPLADSRVICGNIFS</sequence>
<evidence type="ECO:0000259" key="2">
    <source>
        <dbReference type="Pfam" id="PF13843"/>
    </source>
</evidence>
<dbReference type="InParanoid" id="A0A2J7PPE4"/>
<keyword evidence="4" id="KW-1185">Reference proteome</keyword>
<gene>
    <name evidence="3" type="ORF">B7P43_G17754</name>
</gene>
<dbReference type="PANTHER" id="PTHR46599">
    <property type="entry name" value="PIGGYBAC TRANSPOSABLE ELEMENT-DERIVED PROTEIN 4"/>
    <property type="match status" value="1"/>
</dbReference>
<protein>
    <recommendedName>
        <fullName evidence="2">PiggyBac transposable element-derived protein domain-containing protein</fullName>
    </recommendedName>
</protein>
<dbReference type="InterPro" id="IPR029526">
    <property type="entry name" value="PGBD"/>
</dbReference>
<evidence type="ECO:0000313" key="3">
    <source>
        <dbReference type="EMBL" id="PNF18224.1"/>
    </source>
</evidence>
<dbReference type="STRING" id="105785.A0A2J7PPE4"/>
<dbReference type="PANTHER" id="PTHR46599:SF3">
    <property type="entry name" value="PIGGYBAC TRANSPOSABLE ELEMENT-DERIVED PROTEIN 4"/>
    <property type="match status" value="1"/>
</dbReference>
<reference evidence="3 4" key="1">
    <citation type="submission" date="2017-12" db="EMBL/GenBank/DDBJ databases">
        <title>Hemimetabolous genomes reveal molecular basis of termite eusociality.</title>
        <authorList>
            <person name="Harrison M.C."/>
            <person name="Jongepier E."/>
            <person name="Robertson H.M."/>
            <person name="Arning N."/>
            <person name="Bitard-Feildel T."/>
            <person name="Chao H."/>
            <person name="Childers C.P."/>
            <person name="Dinh H."/>
            <person name="Doddapaneni H."/>
            <person name="Dugan S."/>
            <person name="Gowin J."/>
            <person name="Greiner C."/>
            <person name="Han Y."/>
            <person name="Hu H."/>
            <person name="Hughes D.S.T."/>
            <person name="Huylmans A.-K."/>
            <person name="Kemena C."/>
            <person name="Kremer L.P.M."/>
            <person name="Lee S.L."/>
            <person name="Lopez-Ezquerra A."/>
            <person name="Mallet L."/>
            <person name="Monroy-Kuhn J.M."/>
            <person name="Moser A."/>
            <person name="Murali S.C."/>
            <person name="Muzny D.M."/>
            <person name="Otani S."/>
            <person name="Piulachs M.-D."/>
            <person name="Poelchau M."/>
            <person name="Qu J."/>
            <person name="Schaub F."/>
            <person name="Wada-Katsumata A."/>
            <person name="Worley K.C."/>
            <person name="Xie Q."/>
            <person name="Ylla G."/>
            <person name="Poulsen M."/>
            <person name="Gibbs R.A."/>
            <person name="Schal C."/>
            <person name="Richards S."/>
            <person name="Belles X."/>
            <person name="Korb J."/>
            <person name="Bornberg-Bauer E."/>
        </authorList>
    </citation>
    <scope>NUCLEOTIDE SEQUENCE [LARGE SCALE GENOMIC DNA]</scope>
    <source>
        <tissue evidence="3">Whole body</tissue>
    </source>
</reference>
<feature type="compositionally biased region" description="Low complexity" evidence="1">
    <location>
        <begin position="35"/>
        <end position="47"/>
    </location>
</feature>
<dbReference type="AlphaFoldDB" id="A0A2J7PPE4"/>